<evidence type="ECO:0000259" key="1">
    <source>
        <dbReference type="SMART" id="SM00986"/>
    </source>
</evidence>
<reference evidence="2" key="1">
    <citation type="submission" date="2022-07" db="EMBL/GenBank/DDBJ databases">
        <title>Parvularcula maris sp. nov., an algicidal bacterium isolated from seawater.</title>
        <authorList>
            <person name="Li F."/>
        </authorList>
    </citation>
    <scope>NUCLEOTIDE SEQUENCE</scope>
    <source>
        <strain evidence="2">BGMRC 0090</strain>
    </source>
</reference>
<dbReference type="SMART" id="SM00987">
    <property type="entry name" value="UreE_C"/>
    <property type="match status" value="1"/>
</dbReference>
<dbReference type="InterPro" id="IPR047124">
    <property type="entry name" value="HI_0220.2"/>
</dbReference>
<name>A0A9X2RH51_9PROT</name>
<evidence type="ECO:0000313" key="2">
    <source>
        <dbReference type="EMBL" id="MCQ8184545.1"/>
    </source>
</evidence>
<accession>A0A9X2RH51</accession>
<dbReference type="AlphaFoldDB" id="A0A9X2RH51"/>
<dbReference type="PANTHER" id="PTHR42160">
    <property type="entry name" value="URACIL-DNA GLYCOSYLASE SUPERFAMILY PROTEIN"/>
    <property type="match status" value="1"/>
</dbReference>
<dbReference type="InterPro" id="IPR005122">
    <property type="entry name" value="Uracil-DNA_glycosylase-like"/>
</dbReference>
<dbReference type="EMBL" id="JANIBC010000002">
    <property type="protein sequence ID" value="MCQ8184545.1"/>
    <property type="molecule type" value="Genomic_DNA"/>
</dbReference>
<dbReference type="RefSeq" id="WP_256618384.1">
    <property type="nucleotide sequence ID" value="NZ_JANIBC010000002.1"/>
</dbReference>
<dbReference type="Proteomes" id="UP001142610">
    <property type="component" value="Unassembled WGS sequence"/>
</dbReference>
<dbReference type="SMART" id="SM00986">
    <property type="entry name" value="UDG"/>
    <property type="match status" value="1"/>
</dbReference>
<dbReference type="Gene3D" id="3.40.470.10">
    <property type="entry name" value="Uracil-DNA glycosylase-like domain"/>
    <property type="match status" value="1"/>
</dbReference>
<dbReference type="InterPro" id="IPR036895">
    <property type="entry name" value="Uracil-DNA_glycosylase-like_sf"/>
</dbReference>
<dbReference type="Pfam" id="PF03167">
    <property type="entry name" value="UDG"/>
    <property type="match status" value="1"/>
</dbReference>
<dbReference type="PANTHER" id="PTHR42160:SF1">
    <property type="entry name" value="URACIL-DNA GLYCOSYLASE SUPERFAMILY PROTEIN"/>
    <property type="match status" value="1"/>
</dbReference>
<sequence>MATRRSFEADKAALARCRHCERVGLIPEARPIFQLPEGARIGIFSQAPGNLAHRGGKPFLDPSGVRLRAWLGVDEAQFYDSGRFAIAPMAFCFPGYDGTGPTGRGGDLPPPKVCAEIWRERILRHLEGKLKLALLIGSYSQNWHLAGQRRKTLTETVRAWRDYPRDPVTGAKLYVLPHPSWRNTAWLRKNLWFEEEVLPELQRDVRAAL</sequence>
<proteinExistence type="predicted"/>
<feature type="domain" description="Uracil-DNA glycosylase-like" evidence="1">
    <location>
        <begin position="32"/>
        <end position="202"/>
    </location>
</feature>
<organism evidence="2 3">
    <name type="scientific">Parvularcula maris</name>
    <dbReference type="NCBI Taxonomy" id="2965077"/>
    <lineage>
        <taxon>Bacteria</taxon>
        <taxon>Pseudomonadati</taxon>
        <taxon>Pseudomonadota</taxon>
        <taxon>Alphaproteobacteria</taxon>
        <taxon>Parvularculales</taxon>
        <taxon>Parvularculaceae</taxon>
        <taxon>Parvularcula</taxon>
    </lineage>
</organism>
<dbReference type="SUPFAM" id="SSF52141">
    <property type="entry name" value="Uracil-DNA glycosylase-like"/>
    <property type="match status" value="1"/>
</dbReference>
<keyword evidence="3" id="KW-1185">Reference proteome</keyword>
<comment type="caution">
    <text evidence="2">The sequence shown here is derived from an EMBL/GenBank/DDBJ whole genome shotgun (WGS) entry which is preliminary data.</text>
</comment>
<protein>
    <submittedName>
        <fullName evidence="2">Uracil-DNA glycosylase family protein</fullName>
    </submittedName>
</protein>
<gene>
    <name evidence="2" type="ORF">NOG11_04010</name>
</gene>
<dbReference type="CDD" id="cd10033">
    <property type="entry name" value="UDG_like"/>
    <property type="match status" value="1"/>
</dbReference>
<evidence type="ECO:0000313" key="3">
    <source>
        <dbReference type="Proteomes" id="UP001142610"/>
    </source>
</evidence>